<dbReference type="OrthoDB" id="2428521at2759"/>
<keyword evidence="2" id="KW-1185">Reference proteome</keyword>
<protein>
    <submittedName>
        <fullName evidence="1">13817_t:CDS:1</fullName>
    </submittedName>
</protein>
<proteinExistence type="predicted"/>
<name>A0A9N8VRW2_9GLOM</name>
<gene>
    <name evidence="1" type="ORF">RFULGI_LOCUS577</name>
</gene>
<accession>A0A9N8VRW2</accession>
<feature type="non-terminal residue" evidence="1">
    <location>
        <position position="132"/>
    </location>
</feature>
<dbReference type="EMBL" id="CAJVPZ010000244">
    <property type="protein sequence ID" value="CAG8458543.1"/>
    <property type="molecule type" value="Genomic_DNA"/>
</dbReference>
<evidence type="ECO:0000313" key="1">
    <source>
        <dbReference type="EMBL" id="CAG8458543.1"/>
    </source>
</evidence>
<dbReference type="AlphaFoldDB" id="A0A9N8VRW2"/>
<sequence length="132" mass="14729">MSSEPVLLTAVRNLQNPIPQYVLGTLPAIAILGTTPHSGLINHYKIGHIYRYVRIRNGRVVDRVLRGHLHNPQDTGQIVPIPVTAFQPQDLHNKKAHVAITALASACDYENITGFLETIKFYLKINLQTNIT</sequence>
<reference evidence="1" key="1">
    <citation type="submission" date="2021-06" db="EMBL/GenBank/DDBJ databases">
        <authorList>
            <person name="Kallberg Y."/>
            <person name="Tangrot J."/>
            <person name="Rosling A."/>
        </authorList>
    </citation>
    <scope>NUCLEOTIDE SEQUENCE</scope>
    <source>
        <strain evidence="1">IN212</strain>
    </source>
</reference>
<comment type="caution">
    <text evidence="1">The sequence shown here is derived from an EMBL/GenBank/DDBJ whole genome shotgun (WGS) entry which is preliminary data.</text>
</comment>
<evidence type="ECO:0000313" key="2">
    <source>
        <dbReference type="Proteomes" id="UP000789396"/>
    </source>
</evidence>
<organism evidence="1 2">
    <name type="scientific">Racocetra fulgida</name>
    <dbReference type="NCBI Taxonomy" id="60492"/>
    <lineage>
        <taxon>Eukaryota</taxon>
        <taxon>Fungi</taxon>
        <taxon>Fungi incertae sedis</taxon>
        <taxon>Mucoromycota</taxon>
        <taxon>Glomeromycotina</taxon>
        <taxon>Glomeromycetes</taxon>
        <taxon>Diversisporales</taxon>
        <taxon>Gigasporaceae</taxon>
        <taxon>Racocetra</taxon>
    </lineage>
</organism>
<dbReference type="Proteomes" id="UP000789396">
    <property type="component" value="Unassembled WGS sequence"/>
</dbReference>